<dbReference type="PROSITE" id="PS00236">
    <property type="entry name" value="NEUROTR_ION_CHANNEL"/>
    <property type="match status" value="1"/>
</dbReference>
<dbReference type="InterPro" id="IPR006029">
    <property type="entry name" value="Neurotrans-gated_channel_TM"/>
</dbReference>
<evidence type="ECO:0000313" key="18">
    <source>
        <dbReference type="Proteomes" id="UP000095280"/>
    </source>
</evidence>
<keyword evidence="12" id="KW-1071">Ligand-gated ion channel</keyword>
<comment type="similarity">
    <text evidence="1">Belongs to the ligand-gated ion channel (TC 1.A.9) family. Acetylcholine receptor (TC 1.A.9.1) subfamily.</text>
</comment>
<evidence type="ECO:0000256" key="8">
    <source>
        <dbReference type="ARBA" id="ARBA00023136"/>
    </source>
</evidence>
<evidence type="ECO:0000256" key="12">
    <source>
        <dbReference type="ARBA" id="ARBA00023286"/>
    </source>
</evidence>
<evidence type="ECO:0000256" key="15">
    <source>
        <dbReference type="RuleBase" id="RU000687"/>
    </source>
</evidence>
<keyword evidence="4 15" id="KW-0812">Transmembrane</keyword>
<dbReference type="GO" id="GO:0004888">
    <property type="term" value="F:transmembrane signaling receptor activity"/>
    <property type="evidence" value="ECO:0007669"/>
    <property type="project" value="InterPro"/>
</dbReference>
<dbReference type="PANTHER" id="PTHR18945">
    <property type="entry name" value="NEUROTRANSMITTER GATED ION CHANNEL"/>
    <property type="match status" value="1"/>
</dbReference>
<keyword evidence="10" id="KW-0675">Receptor</keyword>
<dbReference type="WBParaSite" id="maker-uti_cns_0007966-snap-gene-0.7-mRNA-1">
    <property type="protein sequence ID" value="maker-uti_cns_0007966-snap-gene-0.7-mRNA-1"/>
    <property type="gene ID" value="maker-uti_cns_0007966-snap-gene-0.7"/>
</dbReference>
<protein>
    <submittedName>
        <fullName evidence="19">Neur_chan_LBD domain-containing protein</fullName>
    </submittedName>
</protein>
<keyword evidence="2 15" id="KW-0813">Transport</keyword>
<feature type="transmembrane region" description="Helical" evidence="15">
    <location>
        <begin position="174"/>
        <end position="193"/>
    </location>
</feature>
<feature type="transmembrane region" description="Helical" evidence="15">
    <location>
        <begin position="360"/>
        <end position="380"/>
    </location>
</feature>
<keyword evidence="6" id="KW-0770">Synapse</keyword>
<keyword evidence="5 15" id="KW-1133">Transmembrane helix</keyword>
<dbReference type="SUPFAM" id="SSF63712">
    <property type="entry name" value="Nicotinic receptor ligand binding domain-like"/>
    <property type="match status" value="1"/>
</dbReference>
<evidence type="ECO:0000256" key="4">
    <source>
        <dbReference type="ARBA" id="ARBA00022692"/>
    </source>
</evidence>
<proteinExistence type="inferred from homology"/>
<dbReference type="CDD" id="cd18997">
    <property type="entry name" value="LGIC_ECD_nAChR"/>
    <property type="match status" value="1"/>
</dbReference>
<evidence type="ECO:0000259" key="16">
    <source>
        <dbReference type="Pfam" id="PF02931"/>
    </source>
</evidence>
<dbReference type="InterPro" id="IPR018000">
    <property type="entry name" value="Neurotransmitter_ion_chnl_CS"/>
</dbReference>
<dbReference type="InterPro" id="IPR006201">
    <property type="entry name" value="Neur_channel"/>
</dbReference>
<accession>A0A1I8HTB9</accession>
<evidence type="ECO:0000256" key="1">
    <source>
        <dbReference type="ARBA" id="ARBA00009237"/>
    </source>
</evidence>
<dbReference type="GO" id="GO:0045211">
    <property type="term" value="C:postsynaptic membrane"/>
    <property type="evidence" value="ECO:0007669"/>
    <property type="project" value="InterPro"/>
</dbReference>
<dbReference type="Proteomes" id="UP000095280">
    <property type="component" value="Unplaced"/>
</dbReference>
<dbReference type="InterPro" id="IPR038050">
    <property type="entry name" value="Neuro_actylchol_rec"/>
</dbReference>
<dbReference type="Pfam" id="PF02932">
    <property type="entry name" value="Neur_chan_memb"/>
    <property type="match status" value="2"/>
</dbReference>
<evidence type="ECO:0000256" key="7">
    <source>
        <dbReference type="ARBA" id="ARBA00023065"/>
    </source>
</evidence>
<keyword evidence="18" id="KW-1185">Reference proteome</keyword>
<keyword evidence="8 15" id="KW-0472">Membrane</keyword>
<evidence type="ECO:0000256" key="14">
    <source>
        <dbReference type="ARBA" id="ARBA00034099"/>
    </source>
</evidence>
<evidence type="ECO:0000256" key="13">
    <source>
        <dbReference type="ARBA" id="ARBA00023303"/>
    </source>
</evidence>
<feature type="transmembrane region" description="Helical" evidence="15">
    <location>
        <begin position="205"/>
        <end position="223"/>
    </location>
</feature>
<feature type="transmembrane region" description="Helical" evidence="15">
    <location>
        <begin position="235"/>
        <end position="258"/>
    </location>
</feature>
<feature type="domain" description="Neurotransmitter-gated ion-channel transmembrane" evidence="17">
    <location>
        <begin position="305"/>
        <end position="376"/>
    </location>
</feature>
<feature type="domain" description="Neurotransmitter-gated ion-channel ligand-binding" evidence="16">
    <location>
        <begin position="1"/>
        <end position="172"/>
    </location>
</feature>
<evidence type="ECO:0000259" key="17">
    <source>
        <dbReference type="Pfam" id="PF02932"/>
    </source>
</evidence>
<dbReference type="FunFam" id="1.20.58.390:FF:000073">
    <property type="entry name" value="Neuronal acetylcholine receptor subunit alpha-9-II"/>
    <property type="match status" value="1"/>
</dbReference>
<evidence type="ECO:0000256" key="3">
    <source>
        <dbReference type="ARBA" id="ARBA00022475"/>
    </source>
</evidence>
<dbReference type="InterPro" id="IPR002394">
    <property type="entry name" value="Nicotinic_acetylcholine_rcpt"/>
</dbReference>
<dbReference type="SUPFAM" id="SSF90112">
    <property type="entry name" value="Neurotransmitter-gated ion-channel transmembrane pore"/>
    <property type="match status" value="1"/>
</dbReference>
<feature type="domain" description="Neurotransmitter-gated ion-channel transmembrane" evidence="17">
    <location>
        <begin position="180"/>
        <end position="274"/>
    </location>
</feature>
<dbReference type="GO" id="GO:0022848">
    <property type="term" value="F:acetylcholine-gated monoatomic cation-selective channel activity"/>
    <property type="evidence" value="ECO:0007669"/>
    <property type="project" value="InterPro"/>
</dbReference>
<evidence type="ECO:0000256" key="11">
    <source>
        <dbReference type="ARBA" id="ARBA00023180"/>
    </source>
</evidence>
<evidence type="ECO:0000256" key="9">
    <source>
        <dbReference type="ARBA" id="ARBA00023157"/>
    </source>
</evidence>
<reference evidence="19" key="1">
    <citation type="submission" date="2016-11" db="UniProtKB">
        <authorList>
            <consortium name="WormBaseParasite"/>
        </authorList>
    </citation>
    <scope>IDENTIFICATION</scope>
</reference>
<sequence>TWVDYHFKWDPAEYGQVTKINIDPKRVWKPDILLYNSADEKFDATYPTNVVIDHTGLMTYVPPGMFRSTCKIDITWFPFDTQVCKLKFGSWTYDGGTVDLRFKCNNESLVTIEQRLNDPLNCSVNGAGDISTYIPSGEWNLEEIPGIRHSNLYDCCTYPFIDLEFFMKIRRRKLYYIFNLIAPCSFLACLALLSFIIPPDAGEKVSFGVTILLSLTVFLMMVAEAMPPTSDAVPVIGMYFACTMIMCSLSVVFTVIVLNYHHRDAESHPVPNWDDIRGGGGVGPPTYFQNCIGASAPSPSSNGHHQQQQQHAATHQCSTRGDLAAVLNELRIITKKISDDIADNEISSEWKFAARVVDRLCLIMFSCFTIVSTCAILFSAPDVFKG</sequence>
<evidence type="ECO:0000256" key="10">
    <source>
        <dbReference type="ARBA" id="ARBA00023170"/>
    </source>
</evidence>
<dbReference type="Gene3D" id="2.70.170.10">
    <property type="entry name" value="Neurotransmitter-gated ion-channel ligand-binding domain"/>
    <property type="match status" value="1"/>
</dbReference>
<keyword evidence="9" id="KW-1015">Disulfide bond</keyword>
<evidence type="ECO:0000313" key="19">
    <source>
        <dbReference type="WBParaSite" id="maker-uti_cns_0007966-snap-gene-0.7-mRNA-1"/>
    </source>
</evidence>
<keyword evidence="13 15" id="KW-0407">Ion channel</keyword>
<dbReference type="PRINTS" id="PR00254">
    <property type="entry name" value="NICOTINICR"/>
</dbReference>
<dbReference type="CDD" id="cd19051">
    <property type="entry name" value="LGIC_TM_cation"/>
    <property type="match status" value="1"/>
</dbReference>
<dbReference type="Pfam" id="PF02931">
    <property type="entry name" value="Neur_chan_LBD"/>
    <property type="match status" value="1"/>
</dbReference>
<comment type="subcellular location">
    <subcellularLocation>
        <location evidence="14">Synaptic cell membrane</location>
        <topology evidence="14">Multi-pass membrane protein</topology>
    </subcellularLocation>
</comment>
<evidence type="ECO:0000256" key="6">
    <source>
        <dbReference type="ARBA" id="ARBA00023018"/>
    </source>
</evidence>
<dbReference type="Gene3D" id="1.20.58.390">
    <property type="entry name" value="Neurotransmitter-gated ion-channel transmembrane domain"/>
    <property type="match status" value="2"/>
</dbReference>
<evidence type="ECO:0000256" key="2">
    <source>
        <dbReference type="ARBA" id="ARBA00022448"/>
    </source>
</evidence>
<dbReference type="AlphaFoldDB" id="A0A1I8HTB9"/>
<organism evidence="18 19">
    <name type="scientific">Macrostomum lignano</name>
    <dbReference type="NCBI Taxonomy" id="282301"/>
    <lineage>
        <taxon>Eukaryota</taxon>
        <taxon>Metazoa</taxon>
        <taxon>Spiralia</taxon>
        <taxon>Lophotrochozoa</taxon>
        <taxon>Platyhelminthes</taxon>
        <taxon>Rhabditophora</taxon>
        <taxon>Macrostomorpha</taxon>
        <taxon>Macrostomida</taxon>
        <taxon>Macrostomidae</taxon>
        <taxon>Macrostomum</taxon>
    </lineage>
</organism>
<keyword evidence="7 15" id="KW-0406">Ion transport</keyword>
<evidence type="ECO:0000256" key="5">
    <source>
        <dbReference type="ARBA" id="ARBA00022989"/>
    </source>
</evidence>
<name>A0A1I8HTB9_9PLAT</name>
<dbReference type="PRINTS" id="PR00252">
    <property type="entry name" value="NRIONCHANNEL"/>
</dbReference>
<dbReference type="InterPro" id="IPR036734">
    <property type="entry name" value="Neur_chan_lig-bd_sf"/>
</dbReference>
<dbReference type="InterPro" id="IPR036719">
    <property type="entry name" value="Neuro-gated_channel_TM_sf"/>
</dbReference>
<keyword evidence="11" id="KW-0325">Glycoprotein</keyword>
<keyword evidence="3" id="KW-1003">Cell membrane</keyword>
<dbReference type="InterPro" id="IPR006202">
    <property type="entry name" value="Neur_chan_lig-bd"/>
</dbReference>
<dbReference type="FunFam" id="2.70.170.10:FF:000016">
    <property type="entry name" value="Nicotinic acetylcholine receptor subunit"/>
    <property type="match status" value="1"/>
</dbReference>